<comment type="caution">
    <text evidence="1">The sequence shown here is derived from an EMBL/GenBank/DDBJ whole genome shotgun (WGS) entry which is preliminary data.</text>
</comment>
<proteinExistence type="predicted"/>
<reference evidence="1 2" key="1">
    <citation type="submission" date="2015-12" db="EMBL/GenBank/DDBJ databases">
        <title>Draft genome sequence of Moniliophthora roreri, the causal agent of frosty pod rot of cacao.</title>
        <authorList>
            <person name="Aime M.C."/>
            <person name="Diaz-Valderrama J.R."/>
            <person name="Kijpornyongpan T."/>
            <person name="Phillips-Mora W."/>
        </authorList>
    </citation>
    <scope>NUCLEOTIDE SEQUENCE [LARGE SCALE GENOMIC DNA]</scope>
    <source>
        <strain evidence="1 2">MCA 2952</strain>
    </source>
</reference>
<protein>
    <submittedName>
        <fullName evidence="1">Uncharacterized protein</fullName>
    </submittedName>
</protein>
<name>A0A0W0FYF6_MONRR</name>
<dbReference type="Proteomes" id="UP000054988">
    <property type="component" value="Unassembled WGS sequence"/>
</dbReference>
<evidence type="ECO:0000313" key="2">
    <source>
        <dbReference type="Proteomes" id="UP000054988"/>
    </source>
</evidence>
<organism evidence="1 2">
    <name type="scientific">Moniliophthora roreri</name>
    <name type="common">Frosty pod rot fungus</name>
    <name type="synonym">Monilia roreri</name>
    <dbReference type="NCBI Taxonomy" id="221103"/>
    <lineage>
        <taxon>Eukaryota</taxon>
        <taxon>Fungi</taxon>
        <taxon>Dikarya</taxon>
        <taxon>Basidiomycota</taxon>
        <taxon>Agaricomycotina</taxon>
        <taxon>Agaricomycetes</taxon>
        <taxon>Agaricomycetidae</taxon>
        <taxon>Agaricales</taxon>
        <taxon>Marasmiineae</taxon>
        <taxon>Marasmiaceae</taxon>
        <taxon>Moniliophthora</taxon>
    </lineage>
</organism>
<gene>
    <name evidence="1" type="ORF">WG66_6076</name>
</gene>
<accession>A0A0W0FYF6</accession>
<dbReference type="EMBL" id="LATX01001480">
    <property type="protein sequence ID" value="KTB41345.1"/>
    <property type="molecule type" value="Genomic_DNA"/>
</dbReference>
<sequence>MHFGSREDLSPQSLWS</sequence>
<dbReference type="AlphaFoldDB" id="A0A0W0FYF6"/>
<evidence type="ECO:0000313" key="1">
    <source>
        <dbReference type="EMBL" id="KTB41345.1"/>
    </source>
</evidence>